<organism evidence="2 3">
    <name type="scientific">Candidatus Kaiserbacteria bacterium CG10_big_fil_rev_8_21_14_0_10_49_17</name>
    <dbReference type="NCBI Taxonomy" id="1974609"/>
    <lineage>
        <taxon>Bacteria</taxon>
        <taxon>Candidatus Kaiseribacteriota</taxon>
    </lineage>
</organism>
<feature type="region of interest" description="Disordered" evidence="1">
    <location>
        <begin position="1"/>
        <end position="22"/>
    </location>
</feature>
<accession>A0A2M6WEE1</accession>
<proteinExistence type="predicted"/>
<sequence>MHKPDVIIYTDGGARNNPEPRPEVSLETLGFPTFASLTAFLHGETRVSPTSFQRLGIIQVG</sequence>
<dbReference type="Proteomes" id="UP000228809">
    <property type="component" value="Unassembled WGS sequence"/>
</dbReference>
<evidence type="ECO:0000313" key="2">
    <source>
        <dbReference type="EMBL" id="PIT91170.1"/>
    </source>
</evidence>
<reference evidence="3" key="1">
    <citation type="submission" date="2017-09" db="EMBL/GenBank/DDBJ databases">
        <title>Depth-based differentiation of microbial function through sediment-hosted aquifers and enrichment of novel symbionts in the deep terrestrial subsurface.</title>
        <authorList>
            <person name="Probst A.J."/>
            <person name="Ladd B."/>
            <person name="Jarett J.K."/>
            <person name="Geller-Mcgrath D.E."/>
            <person name="Sieber C.M.K."/>
            <person name="Emerson J.B."/>
            <person name="Anantharaman K."/>
            <person name="Thomas B.C."/>
            <person name="Malmstrom R."/>
            <person name="Stieglmeier M."/>
            <person name="Klingl A."/>
            <person name="Woyke T."/>
            <person name="Ryan C.M."/>
            <person name="Banfield J.F."/>
        </authorList>
    </citation>
    <scope>NUCLEOTIDE SEQUENCE [LARGE SCALE GENOMIC DNA]</scope>
</reference>
<evidence type="ECO:0000313" key="3">
    <source>
        <dbReference type="Proteomes" id="UP000228809"/>
    </source>
</evidence>
<dbReference type="EMBL" id="PFBJ01000008">
    <property type="protein sequence ID" value="PIT91170.1"/>
    <property type="molecule type" value="Genomic_DNA"/>
</dbReference>
<gene>
    <name evidence="2" type="ORF">COU17_01865</name>
</gene>
<comment type="caution">
    <text evidence="2">The sequence shown here is derived from an EMBL/GenBank/DDBJ whole genome shotgun (WGS) entry which is preliminary data.</text>
</comment>
<dbReference type="AlphaFoldDB" id="A0A2M6WEE1"/>
<name>A0A2M6WEE1_9BACT</name>
<protein>
    <submittedName>
        <fullName evidence="2">Uncharacterized protein</fullName>
    </submittedName>
</protein>
<evidence type="ECO:0000256" key="1">
    <source>
        <dbReference type="SAM" id="MobiDB-lite"/>
    </source>
</evidence>